<comment type="caution">
    <text evidence="2">The sequence shown here is derived from an EMBL/GenBank/DDBJ whole genome shotgun (WGS) entry which is preliminary data.</text>
</comment>
<protein>
    <recommendedName>
        <fullName evidence="4">DUF4806 domain-containing protein</fullName>
    </recommendedName>
</protein>
<gene>
    <name evidence="2" type="ORF">MATL_G00192030</name>
</gene>
<accession>A0A9D3SYC0</accession>
<evidence type="ECO:0000313" key="2">
    <source>
        <dbReference type="EMBL" id="KAG7461528.1"/>
    </source>
</evidence>
<feature type="compositionally biased region" description="Basic and acidic residues" evidence="1">
    <location>
        <begin position="71"/>
        <end position="91"/>
    </location>
</feature>
<evidence type="ECO:0000256" key="1">
    <source>
        <dbReference type="SAM" id="MobiDB-lite"/>
    </source>
</evidence>
<dbReference type="EMBL" id="JAFDVH010000017">
    <property type="protein sequence ID" value="KAG7461528.1"/>
    <property type="molecule type" value="Genomic_DNA"/>
</dbReference>
<dbReference type="OrthoDB" id="6780942at2759"/>
<name>A0A9D3SYC0_MEGAT</name>
<sequence length="235" mass="26689">MYGVIGGEMLHMFSNDHTISLTTTEMVYFYVVADFPGRDELPEAAWVPYHIEIVYSTDNYMKARDKAKAVKENRSLQSESEKDLQQGDRSRRPSKRYHQIEPGLISKRKHQRAEQIIVDSLPEIQQRAEQITVDSLTETMSQPTEPLINCRSSAIEQITGTIGGIDFQTSTRRVMTTIFTNELAIKLNWVGHGGKMVFQSLKLSQVLCDAVRRGGTNPVPQDSVIENVAKLWLQF</sequence>
<organism evidence="2 3">
    <name type="scientific">Megalops atlanticus</name>
    <name type="common">Tarpon</name>
    <name type="synonym">Clupea gigantea</name>
    <dbReference type="NCBI Taxonomy" id="7932"/>
    <lineage>
        <taxon>Eukaryota</taxon>
        <taxon>Metazoa</taxon>
        <taxon>Chordata</taxon>
        <taxon>Craniata</taxon>
        <taxon>Vertebrata</taxon>
        <taxon>Euteleostomi</taxon>
        <taxon>Actinopterygii</taxon>
        <taxon>Neopterygii</taxon>
        <taxon>Teleostei</taxon>
        <taxon>Elopiformes</taxon>
        <taxon>Megalopidae</taxon>
        <taxon>Megalops</taxon>
    </lineage>
</organism>
<dbReference type="AlphaFoldDB" id="A0A9D3SYC0"/>
<reference evidence="2" key="1">
    <citation type="submission" date="2021-01" db="EMBL/GenBank/DDBJ databases">
        <authorList>
            <person name="Zahm M."/>
            <person name="Roques C."/>
            <person name="Cabau C."/>
            <person name="Klopp C."/>
            <person name="Donnadieu C."/>
            <person name="Jouanno E."/>
            <person name="Lampietro C."/>
            <person name="Louis A."/>
            <person name="Herpin A."/>
            <person name="Echchiki A."/>
            <person name="Berthelot C."/>
            <person name="Parey E."/>
            <person name="Roest-Crollius H."/>
            <person name="Braasch I."/>
            <person name="Postlethwait J."/>
            <person name="Bobe J."/>
            <person name="Montfort J."/>
            <person name="Bouchez O."/>
            <person name="Begum T."/>
            <person name="Mejri S."/>
            <person name="Adams A."/>
            <person name="Chen W.-J."/>
            <person name="Guiguen Y."/>
        </authorList>
    </citation>
    <scope>NUCLEOTIDE SEQUENCE</scope>
    <source>
        <strain evidence="2">YG-15Mar2019-1</strain>
        <tissue evidence="2">Brain</tissue>
    </source>
</reference>
<dbReference type="PANTHER" id="PTHR34153:SF2">
    <property type="entry name" value="SI:CH211-262H13.3-RELATED"/>
    <property type="match status" value="1"/>
</dbReference>
<dbReference type="PANTHER" id="PTHR34153">
    <property type="entry name" value="SI:CH211-262H13.3-RELATED-RELATED"/>
    <property type="match status" value="1"/>
</dbReference>
<evidence type="ECO:0000313" key="3">
    <source>
        <dbReference type="Proteomes" id="UP001046870"/>
    </source>
</evidence>
<dbReference type="Proteomes" id="UP001046870">
    <property type="component" value="Chromosome 17"/>
</dbReference>
<feature type="region of interest" description="Disordered" evidence="1">
    <location>
        <begin position="71"/>
        <end position="108"/>
    </location>
</feature>
<keyword evidence="3" id="KW-1185">Reference proteome</keyword>
<proteinExistence type="predicted"/>
<evidence type="ECO:0008006" key="4">
    <source>
        <dbReference type="Google" id="ProtNLM"/>
    </source>
</evidence>